<evidence type="ECO:0008006" key="3">
    <source>
        <dbReference type="Google" id="ProtNLM"/>
    </source>
</evidence>
<gene>
    <name evidence="1" type="ORF">EV671_10718</name>
</gene>
<dbReference type="SUPFAM" id="SSF53448">
    <property type="entry name" value="Nucleotide-diphospho-sugar transferases"/>
    <property type="match status" value="1"/>
</dbReference>
<organism evidence="1 2">
    <name type="scientific">Roseateles saccharophilus</name>
    <name type="common">Pseudomonas saccharophila</name>
    <dbReference type="NCBI Taxonomy" id="304"/>
    <lineage>
        <taxon>Bacteria</taxon>
        <taxon>Pseudomonadati</taxon>
        <taxon>Pseudomonadota</taxon>
        <taxon>Betaproteobacteria</taxon>
        <taxon>Burkholderiales</taxon>
        <taxon>Sphaerotilaceae</taxon>
        <taxon>Roseateles</taxon>
    </lineage>
</organism>
<dbReference type="OrthoDB" id="9771846at2"/>
<comment type="caution">
    <text evidence="1">The sequence shown here is derived from an EMBL/GenBank/DDBJ whole genome shotgun (WGS) entry which is preliminary data.</text>
</comment>
<keyword evidence="2" id="KW-1185">Reference proteome</keyword>
<name>A0A4R3U616_ROSSA</name>
<dbReference type="InterPro" id="IPR029044">
    <property type="entry name" value="Nucleotide-diphossugar_trans"/>
</dbReference>
<dbReference type="Proteomes" id="UP000295110">
    <property type="component" value="Unassembled WGS sequence"/>
</dbReference>
<reference evidence="1 2" key="1">
    <citation type="submission" date="2019-03" db="EMBL/GenBank/DDBJ databases">
        <title>Genomic Encyclopedia of Type Strains, Phase IV (KMG-IV): sequencing the most valuable type-strain genomes for metagenomic binning, comparative biology and taxonomic classification.</title>
        <authorList>
            <person name="Goeker M."/>
        </authorList>
    </citation>
    <scope>NUCLEOTIDE SEQUENCE [LARGE SCALE GENOMIC DNA]</scope>
    <source>
        <strain evidence="1 2">DSM 654</strain>
    </source>
</reference>
<accession>A0A4R3U616</accession>
<protein>
    <recommendedName>
        <fullName evidence="3">Glycosyl transferase family 2</fullName>
    </recommendedName>
</protein>
<evidence type="ECO:0000313" key="1">
    <source>
        <dbReference type="EMBL" id="TCU81823.1"/>
    </source>
</evidence>
<dbReference type="EMBL" id="SMBU01000071">
    <property type="protein sequence ID" value="TCU81823.1"/>
    <property type="molecule type" value="Genomic_DNA"/>
</dbReference>
<evidence type="ECO:0000313" key="2">
    <source>
        <dbReference type="Proteomes" id="UP000295110"/>
    </source>
</evidence>
<dbReference type="AlphaFoldDB" id="A0A4R3U616"/>
<sequence>MNLSELITLSIVSHGHGALIDALVAQLDELPSLAGVRLVVTLNVPNEPFVFEVGPLRHLQLIIIRNPSPMGFGANHNQAFERCRTPWFAILNPDLVLNP</sequence>
<dbReference type="RefSeq" id="WP_132576812.1">
    <property type="nucleotide sequence ID" value="NZ_CBCSGL010000109.1"/>
</dbReference>
<proteinExistence type="predicted"/>